<sequence length="508" mass="56027">MSFSPPEQLVLPPLETDLEANLEMIRAALGNSQDLIIKTMNVINGWPAAILYLQGMVDNQVLQVALGSLMQPTRIQPPEPAEGKSFDLMRYIANEVLVAGECQLLEDTRTLFLSLLSGRSILLLGGAREALAVGTNGGEERAVTEPTSQAVVRGPMEGFTESIRTNISLIRRRIKSMDLRIESYNIGRQTQTEVAVLYMNTIVRKEVLEQLRQRLQGIDIDGVLESGYIEEFIQETSFTPFPTVFNTDRPDTASAALLEGRVAIIVDGTPFVLLVPALFMQFFQSAEDYYQRSDISTLLRIVRVSSLFISMLVPALYISFTTFHQEMLPTPMLISLAAQREVIPFPAFVEALLMEFVYEVLREAGVRMPRTVGQAVSIVGTLVIGQAAVEAGIISAAMVIIVSITAISSFVIPSVSMSISIRMIRFGMMLLAGAFGFVGIFMGIFMLTIHLAGLRSFGAPYMSPFSPSPEGEWKDSLLRAPWPYMRKRPSTARQGSRRRQNLKGGGEA</sequence>
<evidence type="ECO:0000256" key="3">
    <source>
        <dbReference type="SAM" id="MobiDB-lite"/>
    </source>
</evidence>
<dbReference type="Pfam" id="PF03323">
    <property type="entry name" value="GerA"/>
    <property type="match status" value="1"/>
</dbReference>
<evidence type="ECO:0000313" key="5">
    <source>
        <dbReference type="EMBL" id="MDT3424918.1"/>
    </source>
</evidence>
<dbReference type="InterPro" id="IPR050768">
    <property type="entry name" value="UPF0353/GerABKA_families"/>
</dbReference>
<feature type="transmembrane region" description="Helical" evidence="4">
    <location>
        <begin position="428"/>
        <end position="452"/>
    </location>
</feature>
<feature type="transmembrane region" description="Helical" evidence="4">
    <location>
        <begin position="262"/>
        <end position="283"/>
    </location>
</feature>
<name>A0ABU3H275_9BACL</name>
<evidence type="ECO:0000256" key="4">
    <source>
        <dbReference type="SAM" id="Phobius"/>
    </source>
</evidence>
<accession>A0ABU3H275</accession>
<protein>
    <submittedName>
        <fullName evidence="5">Spore germination protein KA</fullName>
    </submittedName>
</protein>
<dbReference type="PANTHER" id="PTHR22550">
    <property type="entry name" value="SPORE GERMINATION PROTEIN"/>
    <property type="match status" value="1"/>
</dbReference>
<reference evidence="5 6" key="1">
    <citation type="submission" date="2023-07" db="EMBL/GenBank/DDBJ databases">
        <title>Genomic Encyclopedia of Type Strains, Phase IV (KMG-IV): sequencing the most valuable type-strain genomes for metagenomic binning, comparative biology and taxonomic classification.</title>
        <authorList>
            <person name="Goeker M."/>
        </authorList>
    </citation>
    <scope>NUCLEOTIDE SEQUENCE [LARGE SCALE GENOMIC DNA]</scope>
    <source>
        <strain evidence="5 6">T98</strain>
    </source>
</reference>
<organism evidence="5 6">
    <name type="scientific">Paenibacillus forsythiae</name>
    <dbReference type="NCBI Taxonomy" id="365616"/>
    <lineage>
        <taxon>Bacteria</taxon>
        <taxon>Bacillati</taxon>
        <taxon>Bacillota</taxon>
        <taxon>Bacilli</taxon>
        <taxon>Bacillales</taxon>
        <taxon>Paenibacillaceae</taxon>
        <taxon>Paenibacillus</taxon>
    </lineage>
</organism>
<keyword evidence="2 4" id="KW-0472">Membrane</keyword>
<keyword evidence="4" id="KW-0812">Transmembrane</keyword>
<evidence type="ECO:0000256" key="2">
    <source>
        <dbReference type="ARBA" id="ARBA00023136"/>
    </source>
</evidence>
<evidence type="ECO:0000313" key="6">
    <source>
        <dbReference type="Proteomes" id="UP001248709"/>
    </source>
</evidence>
<gene>
    <name evidence="5" type="ORF">J2Z22_000431</name>
</gene>
<evidence type="ECO:0000256" key="1">
    <source>
        <dbReference type="ARBA" id="ARBA00005278"/>
    </source>
</evidence>
<proteinExistence type="inferred from homology"/>
<keyword evidence="6" id="KW-1185">Reference proteome</keyword>
<comment type="similarity">
    <text evidence="1">Belongs to the GerABKA family.</text>
</comment>
<feature type="transmembrane region" description="Helical" evidence="4">
    <location>
        <begin position="304"/>
        <end position="323"/>
    </location>
</feature>
<feature type="region of interest" description="Disordered" evidence="3">
    <location>
        <begin position="488"/>
        <end position="508"/>
    </location>
</feature>
<dbReference type="EMBL" id="JAUSUY010000002">
    <property type="protein sequence ID" value="MDT3424918.1"/>
    <property type="molecule type" value="Genomic_DNA"/>
</dbReference>
<dbReference type="PIRSF" id="PIRSF005690">
    <property type="entry name" value="GerBA"/>
    <property type="match status" value="1"/>
</dbReference>
<comment type="caution">
    <text evidence="5">The sequence shown here is derived from an EMBL/GenBank/DDBJ whole genome shotgun (WGS) entry which is preliminary data.</text>
</comment>
<dbReference type="Proteomes" id="UP001248709">
    <property type="component" value="Unassembled WGS sequence"/>
</dbReference>
<feature type="compositionally biased region" description="Basic residues" evidence="3">
    <location>
        <begin position="488"/>
        <end position="501"/>
    </location>
</feature>
<dbReference type="InterPro" id="IPR004995">
    <property type="entry name" value="Spore_Ger"/>
</dbReference>
<dbReference type="PANTHER" id="PTHR22550:SF5">
    <property type="entry name" value="LEUCINE ZIPPER PROTEIN 4"/>
    <property type="match status" value="1"/>
</dbReference>
<feature type="transmembrane region" description="Helical" evidence="4">
    <location>
        <begin position="395"/>
        <end position="416"/>
    </location>
</feature>
<keyword evidence="4" id="KW-1133">Transmembrane helix</keyword>
<dbReference type="RefSeq" id="WP_025702361.1">
    <property type="nucleotide sequence ID" value="NZ_JAUSUY010000002.1"/>
</dbReference>